<dbReference type="InterPro" id="IPR001279">
    <property type="entry name" value="Metallo-B-lactamas"/>
</dbReference>
<dbReference type="EMBL" id="JAQQXP010000003">
    <property type="protein sequence ID" value="MDC8832469.1"/>
    <property type="molecule type" value="Genomic_DNA"/>
</dbReference>
<dbReference type="PANTHER" id="PTHR42663">
    <property type="entry name" value="HYDROLASE C777.06C-RELATED-RELATED"/>
    <property type="match status" value="1"/>
</dbReference>
<evidence type="ECO:0000259" key="1">
    <source>
        <dbReference type="SMART" id="SM00849"/>
    </source>
</evidence>
<reference evidence="2 3" key="1">
    <citation type="submission" date="2022-10" db="EMBL/GenBank/DDBJ databases">
        <title>Alteromonas sp. chi3 Genome sequencing.</title>
        <authorList>
            <person name="Park S."/>
        </authorList>
    </citation>
    <scope>NUCLEOTIDE SEQUENCE [LARGE SCALE GENOMIC DNA]</scope>
    <source>
        <strain evidence="3">chi3</strain>
    </source>
</reference>
<name>A0ABT5L609_9ALTE</name>
<dbReference type="Gene3D" id="3.60.15.10">
    <property type="entry name" value="Ribonuclease Z/Hydroxyacylglutathione hydrolase-like"/>
    <property type="match status" value="1"/>
</dbReference>
<dbReference type="SUPFAM" id="SSF56281">
    <property type="entry name" value="Metallo-hydrolase/oxidoreductase"/>
    <property type="match status" value="1"/>
</dbReference>
<comment type="caution">
    <text evidence="2">The sequence shown here is derived from an EMBL/GenBank/DDBJ whole genome shotgun (WGS) entry which is preliminary data.</text>
</comment>
<sequence length="242" mass="27478">MTRVFKMIGTGSSDSSTMFNTNAAVMNDTKAFLIDCGLTVKSALNECGIGFDNISGIFISHVHGDHVFGLERVGYEYLFRLKTKVPLYIKADIYHELWDQTLKGSMGRIGEGEATLEDFFDVRIIQDNRFTHEGIHYEVFPVRHTPGKPCFGVCINDKILYTADTLTIPDILNAYRYTYCFHDVSLQEGNPVHANLSALMEYPQAVKQKIYLMSYSDDWKEYEHIVSEHFAGFAEQGKSVEL</sequence>
<gene>
    <name evidence="2" type="ORF">OIK42_17060</name>
</gene>
<evidence type="ECO:0000313" key="2">
    <source>
        <dbReference type="EMBL" id="MDC8832469.1"/>
    </source>
</evidence>
<dbReference type="RefSeq" id="WP_273642294.1">
    <property type="nucleotide sequence ID" value="NZ_JAQQXP010000003.1"/>
</dbReference>
<protein>
    <submittedName>
        <fullName evidence="2">MBL fold metallo-hydrolase</fullName>
    </submittedName>
</protein>
<dbReference type="SMART" id="SM00849">
    <property type="entry name" value="Lactamase_B"/>
    <property type="match status" value="1"/>
</dbReference>
<dbReference type="Proteomes" id="UP001218788">
    <property type="component" value="Unassembled WGS sequence"/>
</dbReference>
<feature type="domain" description="Metallo-beta-lactamase" evidence="1">
    <location>
        <begin position="20"/>
        <end position="214"/>
    </location>
</feature>
<keyword evidence="3" id="KW-1185">Reference proteome</keyword>
<accession>A0ABT5L609</accession>
<dbReference type="InterPro" id="IPR036866">
    <property type="entry name" value="RibonucZ/Hydroxyglut_hydro"/>
</dbReference>
<organism evidence="2 3">
    <name type="scientific">Alteromonas gilva</name>
    <dbReference type="NCBI Taxonomy" id="2987522"/>
    <lineage>
        <taxon>Bacteria</taxon>
        <taxon>Pseudomonadati</taxon>
        <taxon>Pseudomonadota</taxon>
        <taxon>Gammaproteobacteria</taxon>
        <taxon>Alteromonadales</taxon>
        <taxon>Alteromonadaceae</taxon>
        <taxon>Alteromonas/Salinimonas group</taxon>
        <taxon>Alteromonas</taxon>
    </lineage>
</organism>
<proteinExistence type="predicted"/>
<evidence type="ECO:0000313" key="3">
    <source>
        <dbReference type="Proteomes" id="UP001218788"/>
    </source>
</evidence>
<dbReference type="Pfam" id="PF23023">
    <property type="entry name" value="Anti-Pycsar_Apyc1"/>
    <property type="match status" value="1"/>
</dbReference>
<dbReference type="PANTHER" id="PTHR42663:SF6">
    <property type="entry name" value="HYDROLASE C777.06C-RELATED"/>
    <property type="match status" value="1"/>
</dbReference>